<dbReference type="Pfam" id="PF26286">
    <property type="entry name" value="UBA_10"/>
    <property type="match status" value="1"/>
</dbReference>
<gene>
    <name evidence="3" type="ORF">CC78DRAFT_512277</name>
</gene>
<protein>
    <recommendedName>
        <fullName evidence="2">Smr domain-containing protein</fullName>
    </recommendedName>
</protein>
<reference evidence="4" key="1">
    <citation type="journal article" date="2020" name="Stud. Mycol.">
        <title>101 Dothideomycetes genomes: A test case for predicting lifestyles and emergence of pathogens.</title>
        <authorList>
            <person name="Haridas S."/>
            <person name="Albert R."/>
            <person name="Binder M."/>
            <person name="Bloem J."/>
            <person name="LaButti K."/>
            <person name="Salamov A."/>
            <person name="Andreopoulos B."/>
            <person name="Baker S."/>
            <person name="Barry K."/>
            <person name="Bills G."/>
            <person name="Bluhm B."/>
            <person name="Cannon C."/>
            <person name="Castanera R."/>
            <person name="Culley D."/>
            <person name="Daum C."/>
            <person name="Ezra D."/>
            <person name="Gonzalez J."/>
            <person name="Henrissat B."/>
            <person name="Kuo A."/>
            <person name="Liang C."/>
            <person name="Lipzen A."/>
            <person name="Lutzoni F."/>
            <person name="Magnuson J."/>
            <person name="Mondo S."/>
            <person name="Nolan M."/>
            <person name="Ohm R."/>
            <person name="Pangilinan J."/>
            <person name="Park H.-J."/>
            <person name="Ramirez L."/>
            <person name="Alfaro M."/>
            <person name="Sun H."/>
            <person name="Tritt A."/>
            <person name="Yoshinaga Y."/>
            <person name="Zwiers L.-H."/>
            <person name="Turgeon B."/>
            <person name="Goodwin S."/>
            <person name="Spatafora J."/>
            <person name="Crous P."/>
            <person name="Grigoriev I."/>
        </authorList>
    </citation>
    <scope>NUCLEOTIDE SEQUENCE [LARGE SCALE GENOMIC DNA]</scope>
    <source>
        <strain evidence="4">CBS 304.66</strain>
    </source>
</reference>
<comment type="caution">
    <text evidence="3">The sequence shown here is derived from an EMBL/GenBank/DDBJ whole genome shotgun (WGS) entry which is preliminary data.</text>
</comment>
<dbReference type="SUPFAM" id="SSF160443">
    <property type="entry name" value="SMR domain-like"/>
    <property type="match status" value="1"/>
</dbReference>
<dbReference type="Gene3D" id="3.30.1370.110">
    <property type="match status" value="1"/>
</dbReference>
<organism evidence="3 4">
    <name type="scientific">Lojkania enalia</name>
    <dbReference type="NCBI Taxonomy" id="147567"/>
    <lineage>
        <taxon>Eukaryota</taxon>
        <taxon>Fungi</taxon>
        <taxon>Dikarya</taxon>
        <taxon>Ascomycota</taxon>
        <taxon>Pezizomycotina</taxon>
        <taxon>Dothideomycetes</taxon>
        <taxon>Pleosporomycetidae</taxon>
        <taxon>Pleosporales</taxon>
        <taxon>Pleosporales incertae sedis</taxon>
        <taxon>Lojkania</taxon>
    </lineage>
</organism>
<keyword evidence="4" id="KW-1185">Reference proteome</keyword>
<dbReference type="InterPro" id="IPR058864">
    <property type="entry name" value="UBA_10"/>
</dbReference>
<dbReference type="InterPro" id="IPR052772">
    <property type="entry name" value="Endo/PolyKinase_Domain-Protein"/>
</dbReference>
<dbReference type="InterPro" id="IPR036063">
    <property type="entry name" value="Smr_dom_sf"/>
</dbReference>
<dbReference type="InterPro" id="IPR002625">
    <property type="entry name" value="Smr_dom"/>
</dbReference>
<dbReference type="GO" id="GO:0004519">
    <property type="term" value="F:endonuclease activity"/>
    <property type="evidence" value="ECO:0007669"/>
    <property type="project" value="TreeGrafter"/>
</dbReference>
<feature type="compositionally biased region" description="Polar residues" evidence="1">
    <location>
        <begin position="47"/>
        <end position="68"/>
    </location>
</feature>
<dbReference type="InterPro" id="IPR013899">
    <property type="entry name" value="DUF1771"/>
</dbReference>
<dbReference type="OrthoDB" id="443981at2759"/>
<dbReference type="PROSITE" id="PS50828">
    <property type="entry name" value="SMR"/>
    <property type="match status" value="1"/>
</dbReference>
<dbReference type="PANTHER" id="PTHR46535:SF1">
    <property type="entry name" value="NEDD4-BINDING PROTEIN 2"/>
    <property type="match status" value="1"/>
</dbReference>
<proteinExistence type="predicted"/>
<evidence type="ECO:0000256" key="1">
    <source>
        <dbReference type="SAM" id="MobiDB-lite"/>
    </source>
</evidence>
<name>A0A9P4N5P2_9PLEO</name>
<dbReference type="CDD" id="cd14279">
    <property type="entry name" value="CUE"/>
    <property type="match status" value="1"/>
</dbReference>
<dbReference type="PANTHER" id="PTHR46535">
    <property type="entry name" value="NEDD4-BINDING PROTEIN 2"/>
    <property type="match status" value="1"/>
</dbReference>
<feature type="compositionally biased region" description="Low complexity" evidence="1">
    <location>
        <begin position="69"/>
        <end position="88"/>
    </location>
</feature>
<dbReference type="SMART" id="SM01162">
    <property type="entry name" value="DUF1771"/>
    <property type="match status" value="1"/>
</dbReference>
<dbReference type="SMART" id="SM00463">
    <property type="entry name" value="SMR"/>
    <property type="match status" value="1"/>
</dbReference>
<feature type="domain" description="Smr" evidence="2">
    <location>
        <begin position="452"/>
        <end position="539"/>
    </location>
</feature>
<evidence type="ECO:0000313" key="4">
    <source>
        <dbReference type="Proteomes" id="UP000800093"/>
    </source>
</evidence>
<feature type="region of interest" description="Disordered" evidence="1">
    <location>
        <begin position="47"/>
        <end position="91"/>
    </location>
</feature>
<dbReference type="EMBL" id="ML986592">
    <property type="protein sequence ID" value="KAF2267327.1"/>
    <property type="molecule type" value="Genomic_DNA"/>
</dbReference>
<accession>A0A9P4N5P2</accession>
<sequence length="542" mass="57949">MDENLEILEKEYCPPIDPALVHAIYWDFAETSDGVQSARSLLDGIKQTAQDEQSTDFDPSGNSGGQVRSNPSKPSSSEAESNPESWASQTTATDCTNLSNNLSTLSLGASSGSGSEDSSEGGYFQETQHFDTRTKELLLVETFPTLRSELVAYTLKKCSNDFSRASDELLNQVYFEDSQSSPSEEVVVTKGIDAFAEEHHVPHRGKKGKGKRKYKIVRHSDSSLSSISETDLSSRLPANKWLEGNRDVAFIASRTTFTSAAISSLYHRNGASISATIMALVEKDIATNCKNQEPNGALLKNALDLNSDFPTLDLAHAMALIRLSVPSTANAHELAKALTIQPGTSAQSQGSINVIPQYAPVNLSDPTPTSLTKLPALPPSALPRTTASLSAARGEAFTQASAAYRKGKSNPLMKAAAGYYAQVGRDLSASLRTMTESEAEALVSSQSSPTVLDLHGVNVNSATRIAKERVRDWWDALGEQRIPGGGGTGVGDGYRVITGLGRHSEGGKGKIGPAVVQMLLKEGWKVEVGTGEVTVVGMARRR</sequence>
<evidence type="ECO:0000313" key="3">
    <source>
        <dbReference type="EMBL" id="KAF2267327.1"/>
    </source>
</evidence>
<evidence type="ECO:0000259" key="2">
    <source>
        <dbReference type="PROSITE" id="PS50828"/>
    </source>
</evidence>
<dbReference type="GO" id="GO:0005634">
    <property type="term" value="C:nucleus"/>
    <property type="evidence" value="ECO:0007669"/>
    <property type="project" value="TreeGrafter"/>
</dbReference>
<dbReference type="AlphaFoldDB" id="A0A9P4N5P2"/>
<dbReference type="Proteomes" id="UP000800093">
    <property type="component" value="Unassembled WGS sequence"/>
</dbReference>